<sequence length="352" mass="40063">MACSKSITRGFHTRIPPCSQFQVFDRSIKLKQRARAASDPESSKVEYLRDEIARRSIERLSFIDKKFVNFMDFGSNSGNFVKTLCHDDVRDSEQLKDDKRVVKERLQSLLMVDSCKEMLFRYSDEELLQGSKDFALSRKVVDEELFNDPAIAEENKFEGIISNLSLHWINDLPRILQSIHKSLKPDGMFMGTMFGGDTLFELRTALQLAELERKGGISPRVSPFVGSSDVGNLMQRAKFNLLTVDVEEIVVAYPDMWSMMRDLQLMGESNSILQMPTMLDRDMLLAAEPIYRAMHGDEKDGSLPATFRLVFMIGWKPSPNQPKPLKRGTQDFSLKDAWGDGVLGTSKLIEDK</sequence>
<dbReference type="Proteomes" id="UP000019384">
    <property type="component" value="Unassembled WGS sequence"/>
</dbReference>
<keyword evidence="1" id="KW-0489">Methyltransferase</keyword>
<dbReference type="CDD" id="cd02440">
    <property type="entry name" value="AdoMet_MTases"/>
    <property type="match status" value="1"/>
</dbReference>
<dbReference type="PANTHER" id="PTHR13090:SF1">
    <property type="entry name" value="ARGININE-HYDROXYLASE NDUFAF5, MITOCHONDRIAL"/>
    <property type="match status" value="1"/>
</dbReference>
<dbReference type="InterPro" id="IPR029063">
    <property type="entry name" value="SAM-dependent_MTases_sf"/>
</dbReference>
<reference evidence="3" key="1">
    <citation type="submission" date="2013-12" db="EMBL/GenBank/DDBJ databases">
        <authorList>
            <person name="Genoscope - CEA"/>
        </authorList>
    </citation>
    <scope>NUCLEOTIDE SEQUENCE</scope>
    <source>
        <strain evidence="3">CBS 1993</strain>
    </source>
</reference>
<dbReference type="SUPFAM" id="SSF53335">
    <property type="entry name" value="S-adenosyl-L-methionine-dependent methyltransferases"/>
    <property type="match status" value="1"/>
</dbReference>
<accession>W6MTN3</accession>
<dbReference type="GO" id="GO:0005739">
    <property type="term" value="C:mitochondrion"/>
    <property type="evidence" value="ECO:0007669"/>
    <property type="project" value="TreeGrafter"/>
</dbReference>
<dbReference type="PANTHER" id="PTHR13090">
    <property type="entry name" value="ARGININE-HYDROXYLASE NDUFAF5, MITOCHONDRIAL"/>
    <property type="match status" value="1"/>
</dbReference>
<dbReference type="EMBL" id="HG793129">
    <property type="protein sequence ID" value="CDK28562.1"/>
    <property type="molecule type" value="Genomic_DNA"/>
</dbReference>
<reference evidence="3" key="2">
    <citation type="submission" date="2014-02" db="EMBL/GenBank/DDBJ databases">
        <title>Complete DNA sequence of /Kuraishia capsulata/ illustrates novel genomic features among budding yeasts (/Saccharomycotina/).</title>
        <authorList>
            <person name="Morales L."/>
            <person name="Noel B."/>
            <person name="Porcel B."/>
            <person name="Marcet-Houben M."/>
            <person name="Hullo M-F."/>
            <person name="Sacerdot C."/>
            <person name="Tekaia F."/>
            <person name="Leh-Louis V."/>
            <person name="Despons L."/>
            <person name="Khanna V."/>
            <person name="Aury J-M."/>
            <person name="Barbe V."/>
            <person name="Couloux A."/>
            <person name="Labadie K."/>
            <person name="Pelletier E."/>
            <person name="Souciet J-L."/>
            <person name="Boekhout T."/>
            <person name="Gabaldon T."/>
            <person name="Wincker P."/>
            <person name="Dujon B."/>
        </authorList>
    </citation>
    <scope>NUCLEOTIDE SEQUENCE</scope>
    <source>
        <strain evidence="3">CBS 1993</strain>
    </source>
</reference>
<evidence type="ECO:0008006" key="5">
    <source>
        <dbReference type="Google" id="ProtNLM"/>
    </source>
</evidence>
<protein>
    <recommendedName>
        <fullName evidence="5">Methyltransferase type 11 domain-containing protein</fullName>
    </recommendedName>
</protein>
<dbReference type="GeneID" id="34521940"/>
<evidence type="ECO:0000313" key="3">
    <source>
        <dbReference type="EMBL" id="CDK28562.1"/>
    </source>
</evidence>
<organism evidence="3 4">
    <name type="scientific">Kuraishia capsulata CBS 1993</name>
    <dbReference type="NCBI Taxonomy" id="1382522"/>
    <lineage>
        <taxon>Eukaryota</taxon>
        <taxon>Fungi</taxon>
        <taxon>Dikarya</taxon>
        <taxon>Ascomycota</taxon>
        <taxon>Saccharomycotina</taxon>
        <taxon>Pichiomycetes</taxon>
        <taxon>Pichiales</taxon>
        <taxon>Pichiaceae</taxon>
        <taxon>Kuraishia</taxon>
    </lineage>
</organism>
<dbReference type="Pfam" id="PF13489">
    <property type="entry name" value="Methyltransf_23"/>
    <property type="match status" value="1"/>
</dbReference>
<evidence type="ECO:0000313" key="4">
    <source>
        <dbReference type="Proteomes" id="UP000019384"/>
    </source>
</evidence>
<dbReference type="GO" id="GO:0032981">
    <property type="term" value="P:mitochondrial respiratory chain complex I assembly"/>
    <property type="evidence" value="ECO:0007669"/>
    <property type="project" value="TreeGrafter"/>
</dbReference>
<evidence type="ECO:0000256" key="1">
    <source>
        <dbReference type="ARBA" id="ARBA00022603"/>
    </source>
</evidence>
<dbReference type="OrthoDB" id="16816at2759"/>
<name>W6MTN3_9ASCO</name>
<evidence type="ECO:0000256" key="2">
    <source>
        <dbReference type="ARBA" id="ARBA00022679"/>
    </source>
</evidence>
<keyword evidence="2" id="KW-0808">Transferase</keyword>
<dbReference type="AlphaFoldDB" id="W6MTN3"/>
<dbReference type="STRING" id="1382522.W6MTN3"/>
<dbReference type="InterPro" id="IPR050602">
    <property type="entry name" value="Malonyl-ACP_OMT"/>
</dbReference>
<dbReference type="HOGENOM" id="CLU_046586_0_0_1"/>
<keyword evidence="4" id="KW-1185">Reference proteome</keyword>
<dbReference type="GO" id="GO:0008168">
    <property type="term" value="F:methyltransferase activity"/>
    <property type="evidence" value="ECO:0007669"/>
    <property type="project" value="UniProtKB-KW"/>
</dbReference>
<proteinExistence type="predicted"/>
<dbReference type="Gene3D" id="3.40.50.150">
    <property type="entry name" value="Vaccinia Virus protein VP39"/>
    <property type="match status" value="1"/>
</dbReference>
<dbReference type="RefSeq" id="XP_022460552.1">
    <property type="nucleotide sequence ID" value="XM_022601291.1"/>
</dbReference>
<gene>
    <name evidence="3" type="ORF">KUCA_T00004545001</name>
</gene>
<dbReference type="GO" id="GO:0032259">
    <property type="term" value="P:methylation"/>
    <property type="evidence" value="ECO:0007669"/>
    <property type="project" value="UniProtKB-KW"/>
</dbReference>